<reference evidence="4" key="1">
    <citation type="submission" date="2016-06" db="UniProtKB">
        <authorList>
            <consortium name="WormBaseParasite"/>
        </authorList>
    </citation>
    <scope>IDENTIFICATION</scope>
</reference>
<accession>A0A183B909</accession>
<evidence type="ECO:0000313" key="2">
    <source>
        <dbReference type="EMBL" id="VDP92966.1"/>
    </source>
</evidence>
<feature type="compositionally biased region" description="Basic and acidic residues" evidence="1">
    <location>
        <begin position="59"/>
        <end position="74"/>
    </location>
</feature>
<evidence type="ECO:0000256" key="1">
    <source>
        <dbReference type="SAM" id="MobiDB-lite"/>
    </source>
</evidence>
<dbReference type="AlphaFoldDB" id="A0A183B909"/>
<evidence type="ECO:0000313" key="4">
    <source>
        <dbReference type="WBParaSite" id="ECPE_0001573401-mRNA-1"/>
    </source>
</evidence>
<gene>
    <name evidence="2" type="ORF">ECPE_LOCUS15694</name>
</gene>
<feature type="region of interest" description="Disordered" evidence="1">
    <location>
        <begin position="46"/>
        <end position="74"/>
    </location>
</feature>
<protein>
    <submittedName>
        <fullName evidence="2 4">Uncharacterized protein</fullName>
    </submittedName>
</protein>
<dbReference type="WBParaSite" id="ECPE_0001573401-mRNA-1">
    <property type="protein sequence ID" value="ECPE_0001573401-mRNA-1"/>
    <property type="gene ID" value="ECPE_0001573401"/>
</dbReference>
<proteinExistence type="predicted"/>
<sequence length="74" mass="8733">MRKDMTVDVPRLHKSPRLWGYEPTNPARELHNEFLRLRKAPPFLVYEPTNTESELPEGSSRDEDNKSPMLLIRE</sequence>
<evidence type="ECO:0000313" key="3">
    <source>
        <dbReference type="Proteomes" id="UP000272942"/>
    </source>
</evidence>
<dbReference type="EMBL" id="UZAN01061480">
    <property type="protein sequence ID" value="VDP92966.1"/>
    <property type="molecule type" value="Genomic_DNA"/>
</dbReference>
<reference evidence="2 3" key="2">
    <citation type="submission" date="2018-11" db="EMBL/GenBank/DDBJ databases">
        <authorList>
            <consortium name="Pathogen Informatics"/>
        </authorList>
    </citation>
    <scope>NUCLEOTIDE SEQUENCE [LARGE SCALE GENOMIC DNA]</scope>
    <source>
        <strain evidence="2 3">Egypt</strain>
    </source>
</reference>
<name>A0A183B909_9TREM</name>
<keyword evidence="3" id="KW-1185">Reference proteome</keyword>
<dbReference type="Proteomes" id="UP000272942">
    <property type="component" value="Unassembled WGS sequence"/>
</dbReference>
<organism evidence="4">
    <name type="scientific">Echinostoma caproni</name>
    <dbReference type="NCBI Taxonomy" id="27848"/>
    <lineage>
        <taxon>Eukaryota</taxon>
        <taxon>Metazoa</taxon>
        <taxon>Spiralia</taxon>
        <taxon>Lophotrochozoa</taxon>
        <taxon>Platyhelminthes</taxon>
        <taxon>Trematoda</taxon>
        <taxon>Digenea</taxon>
        <taxon>Plagiorchiida</taxon>
        <taxon>Echinostomata</taxon>
        <taxon>Echinostomatoidea</taxon>
        <taxon>Echinostomatidae</taxon>
        <taxon>Echinostoma</taxon>
    </lineage>
</organism>